<proteinExistence type="inferred from homology"/>
<protein>
    <recommendedName>
        <fullName evidence="14">DEAD/DEAH box helicase</fullName>
    </recommendedName>
</protein>
<dbReference type="GO" id="GO:0005524">
    <property type="term" value="F:ATP binding"/>
    <property type="evidence" value="ECO:0007669"/>
    <property type="project" value="UniProtKB-KW"/>
</dbReference>
<dbReference type="InterPro" id="IPR044742">
    <property type="entry name" value="DEAD/DEAH_RhlB"/>
</dbReference>
<dbReference type="PANTHER" id="PTHR47959">
    <property type="entry name" value="ATP-DEPENDENT RNA HELICASE RHLE-RELATED"/>
    <property type="match status" value="1"/>
</dbReference>
<accession>A0A1Y1S389</accession>
<comment type="caution">
    <text evidence="12">The sequence shown here is derived from an EMBL/GenBank/DDBJ whole genome shotgun (WGS) entry which is preliminary data.</text>
</comment>
<dbReference type="GO" id="GO:0016787">
    <property type="term" value="F:hydrolase activity"/>
    <property type="evidence" value="ECO:0007669"/>
    <property type="project" value="UniProtKB-KW"/>
</dbReference>
<dbReference type="PROSITE" id="PS51195">
    <property type="entry name" value="Q_MOTIF"/>
    <property type="match status" value="1"/>
</dbReference>
<evidence type="ECO:0000256" key="2">
    <source>
        <dbReference type="ARBA" id="ARBA00022801"/>
    </source>
</evidence>
<dbReference type="InterPro" id="IPR014014">
    <property type="entry name" value="RNA_helicase_DEAD_Q_motif"/>
</dbReference>
<feature type="domain" description="Helicase C-terminal" evidence="10">
    <location>
        <begin position="216"/>
        <end position="378"/>
    </location>
</feature>
<reference evidence="12 13" key="1">
    <citation type="submission" date="2017-03" db="EMBL/GenBank/DDBJ databases">
        <title>Draft Genome sequence of Marispirochaeta sp. strain JC444.</title>
        <authorList>
            <person name="Shivani Y."/>
            <person name="Subhash Y."/>
            <person name="Sasikala C."/>
            <person name="Ramana C."/>
        </authorList>
    </citation>
    <scope>NUCLEOTIDE SEQUENCE [LARGE SCALE GENOMIC DNA]</scope>
    <source>
        <strain evidence="12 13">JC444</strain>
    </source>
</reference>
<dbReference type="SUPFAM" id="SSF52540">
    <property type="entry name" value="P-loop containing nucleoside triphosphate hydrolases"/>
    <property type="match status" value="1"/>
</dbReference>
<dbReference type="SMART" id="SM00490">
    <property type="entry name" value="HELICc"/>
    <property type="match status" value="1"/>
</dbReference>
<dbReference type="PANTHER" id="PTHR47959:SF10">
    <property type="entry name" value="ATP-DEPENDENT RNA HELICASE RHLB"/>
    <property type="match status" value="1"/>
</dbReference>
<feature type="domain" description="DEAD-box RNA helicase Q" evidence="11">
    <location>
        <begin position="1"/>
        <end position="29"/>
    </location>
</feature>
<evidence type="ECO:0000259" key="11">
    <source>
        <dbReference type="PROSITE" id="PS51195"/>
    </source>
</evidence>
<dbReference type="STRING" id="1963862.B4O97_02185"/>
<evidence type="ECO:0000256" key="1">
    <source>
        <dbReference type="ARBA" id="ARBA00022741"/>
    </source>
</evidence>
<dbReference type="InterPro" id="IPR050079">
    <property type="entry name" value="DEAD_box_RNA_helicase"/>
</dbReference>
<dbReference type="EMBL" id="MWQY01000002">
    <property type="protein sequence ID" value="ORC37831.1"/>
    <property type="molecule type" value="Genomic_DNA"/>
</dbReference>
<feature type="compositionally biased region" description="Basic and acidic residues" evidence="8">
    <location>
        <begin position="489"/>
        <end position="502"/>
    </location>
</feature>
<dbReference type="GO" id="GO:0003724">
    <property type="term" value="F:RNA helicase activity"/>
    <property type="evidence" value="ECO:0007669"/>
    <property type="project" value="InterPro"/>
</dbReference>
<evidence type="ECO:0000256" key="3">
    <source>
        <dbReference type="ARBA" id="ARBA00022806"/>
    </source>
</evidence>
<evidence type="ECO:0000256" key="6">
    <source>
        <dbReference type="PROSITE-ProRule" id="PRU00552"/>
    </source>
</evidence>
<dbReference type="CDD" id="cd18787">
    <property type="entry name" value="SF2_C_DEAD"/>
    <property type="match status" value="1"/>
</dbReference>
<feature type="domain" description="Helicase ATP-binding" evidence="9">
    <location>
        <begin position="32"/>
        <end position="205"/>
    </location>
</feature>
<dbReference type="InterPro" id="IPR011545">
    <property type="entry name" value="DEAD/DEAH_box_helicase_dom"/>
</dbReference>
<dbReference type="GO" id="GO:0005829">
    <property type="term" value="C:cytosol"/>
    <property type="evidence" value="ECO:0007669"/>
    <property type="project" value="TreeGrafter"/>
</dbReference>
<dbReference type="GO" id="GO:0003676">
    <property type="term" value="F:nucleic acid binding"/>
    <property type="evidence" value="ECO:0007669"/>
    <property type="project" value="InterPro"/>
</dbReference>
<dbReference type="InterPro" id="IPR027417">
    <property type="entry name" value="P-loop_NTPase"/>
</dbReference>
<dbReference type="InterPro" id="IPR001650">
    <property type="entry name" value="Helicase_C-like"/>
</dbReference>
<dbReference type="PROSITE" id="PS51194">
    <property type="entry name" value="HELICASE_CTER"/>
    <property type="match status" value="1"/>
</dbReference>
<dbReference type="Pfam" id="PF00270">
    <property type="entry name" value="DEAD"/>
    <property type="match status" value="1"/>
</dbReference>
<dbReference type="SMART" id="SM00487">
    <property type="entry name" value="DEXDc"/>
    <property type="match status" value="1"/>
</dbReference>
<feature type="compositionally biased region" description="Basic and acidic residues" evidence="8">
    <location>
        <begin position="451"/>
        <end position="475"/>
    </location>
</feature>
<keyword evidence="1 7" id="KW-0547">Nucleotide-binding</keyword>
<evidence type="ECO:0000259" key="9">
    <source>
        <dbReference type="PROSITE" id="PS51192"/>
    </source>
</evidence>
<feature type="short sequence motif" description="Q motif" evidence="6">
    <location>
        <begin position="1"/>
        <end position="29"/>
    </location>
</feature>
<evidence type="ECO:0000256" key="8">
    <source>
        <dbReference type="SAM" id="MobiDB-lite"/>
    </source>
</evidence>
<dbReference type="PROSITE" id="PS51192">
    <property type="entry name" value="HELICASE_ATP_BIND_1"/>
    <property type="match status" value="1"/>
</dbReference>
<keyword evidence="3 7" id="KW-0347">Helicase</keyword>
<dbReference type="CDD" id="cd00268">
    <property type="entry name" value="DEADc"/>
    <property type="match status" value="1"/>
</dbReference>
<feature type="compositionally biased region" description="Basic and acidic residues" evidence="8">
    <location>
        <begin position="387"/>
        <end position="436"/>
    </location>
</feature>
<evidence type="ECO:0000256" key="4">
    <source>
        <dbReference type="ARBA" id="ARBA00022840"/>
    </source>
</evidence>
<dbReference type="Pfam" id="PF00271">
    <property type="entry name" value="Helicase_C"/>
    <property type="match status" value="1"/>
</dbReference>
<evidence type="ECO:0000256" key="7">
    <source>
        <dbReference type="RuleBase" id="RU000492"/>
    </source>
</evidence>
<evidence type="ECO:0000313" key="13">
    <source>
        <dbReference type="Proteomes" id="UP000192343"/>
    </source>
</evidence>
<keyword evidence="13" id="KW-1185">Reference proteome</keyword>
<dbReference type="RefSeq" id="WP_083047874.1">
    <property type="nucleotide sequence ID" value="NZ_MWQY01000002.1"/>
</dbReference>
<evidence type="ECO:0000259" key="10">
    <source>
        <dbReference type="PROSITE" id="PS51194"/>
    </source>
</evidence>
<name>A0A1Y1S389_9SPIO</name>
<comment type="similarity">
    <text evidence="5 7">Belongs to the DEAD box helicase family.</text>
</comment>
<feature type="region of interest" description="Disordered" evidence="8">
    <location>
        <begin position="387"/>
        <end position="526"/>
    </location>
</feature>
<dbReference type="Gene3D" id="3.40.50.300">
    <property type="entry name" value="P-loop containing nucleotide triphosphate hydrolases"/>
    <property type="match status" value="2"/>
</dbReference>
<dbReference type="OrthoDB" id="9805696at2"/>
<sequence>MRFTDFDFHPDIQKGIQEAGFEECMPVQEQCFQAIFAGKDVTAQSQTGTGKTAAFLLSIYHLFLTDSVEKKKALIIAPTRELVVQIEEEAKLLGSHLDFKVGSFYGGVGYGDQERMLREGVDIVVGTPGRLIDFGKQKKMDFKGFGAVVIDEADRLFDMGFLPDLRRIVKMLPPLDERRTMLFSATMSVRVQNLAWEYMRDPMHIEIEPESITVEEIDQSIYHLSRDEKIRMVIGIFKTMQPANAIIFTNTKFAAVEVAKRLSLNGFPCEYIMGDMPQKKRLSTINRIKKGDLRFLVATDVAARGLHINDLDMVINYDVPEDPESYVHRIGRTARAGREGKAITLACERFVYGLPAIESFIGMKIPVAELDPSMLAEDQSAGMNVMHDHYLKRDRGDRRNDRRGDRKRGDKRPERRTGRRDSRGRDRDRDRSREISENIESVTGRQTGVGKRNDPRRDKPEKQRNRKKEVPRDSQRTQPAGGTRRGKRPEKEAVQQKRREPKNQPPRKPGRKIKPELARKGDQSLEDRVEYYRQKYGENFTISPELAQAEKKHAKVSLFKKISRFLKGKKS</sequence>
<dbReference type="Proteomes" id="UP000192343">
    <property type="component" value="Unassembled WGS sequence"/>
</dbReference>
<keyword evidence="4 7" id="KW-0067">ATP-binding</keyword>
<dbReference type="PROSITE" id="PS00039">
    <property type="entry name" value="DEAD_ATP_HELICASE"/>
    <property type="match status" value="1"/>
</dbReference>
<dbReference type="InterPro" id="IPR014001">
    <property type="entry name" value="Helicase_ATP-bd"/>
</dbReference>
<keyword evidence="2 7" id="KW-0378">Hydrolase</keyword>
<dbReference type="InterPro" id="IPR000629">
    <property type="entry name" value="RNA-helicase_DEAD-box_CS"/>
</dbReference>
<evidence type="ECO:0000313" key="12">
    <source>
        <dbReference type="EMBL" id="ORC37831.1"/>
    </source>
</evidence>
<dbReference type="AlphaFoldDB" id="A0A1Y1S389"/>
<evidence type="ECO:0000256" key="5">
    <source>
        <dbReference type="ARBA" id="ARBA00038437"/>
    </source>
</evidence>
<gene>
    <name evidence="12" type="ORF">B4O97_02185</name>
</gene>
<organism evidence="12 13">
    <name type="scientific">Marispirochaeta aestuarii</name>
    <dbReference type="NCBI Taxonomy" id="1963862"/>
    <lineage>
        <taxon>Bacteria</taxon>
        <taxon>Pseudomonadati</taxon>
        <taxon>Spirochaetota</taxon>
        <taxon>Spirochaetia</taxon>
        <taxon>Spirochaetales</taxon>
        <taxon>Spirochaetaceae</taxon>
        <taxon>Marispirochaeta</taxon>
    </lineage>
</organism>
<feature type="compositionally biased region" description="Basic and acidic residues" evidence="8">
    <location>
        <begin position="513"/>
        <end position="526"/>
    </location>
</feature>
<evidence type="ECO:0008006" key="14">
    <source>
        <dbReference type="Google" id="ProtNLM"/>
    </source>
</evidence>